<accession>A0A6A1VL93</accession>
<organism evidence="2 3">
    <name type="scientific">Morella rubra</name>
    <name type="common">Chinese bayberry</name>
    <dbReference type="NCBI Taxonomy" id="262757"/>
    <lineage>
        <taxon>Eukaryota</taxon>
        <taxon>Viridiplantae</taxon>
        <taxon>Streptophyta</taxon>
        <taxon>Embryophyta</taxon>
        <taxon>Tracheophyta</taxon>
        <taxon>Spermatophyta</taxon>
        <taxon>Magnoliopsida</taxon>
        <taxon>eudicotyledons</taxon>
        <taxon>Gunneridae</taxon>
        <taxon>Pentapetalae</taxon>
        <taxon>rosids</taxon>
        <taxon>fabids</taxon>
        <taxon>Fagales</taxon>
        <taxon>Myricaceae</taxon>
        <taxon>Morella</taxon>
    </lineage>
</organism>
<evidence type="ECO:0000256" key="1">
    <source>
        <dbReference type="SAM" id="Phobius"/>
    </source>
</evidence>
<keyword evidence="3" id="KW-1185">Reference proteome</keyword>
<dbReference type="EMBL" id="RXIC02000023">
    <property type="protein sequence ID" value="KAB1213355.1"/>
    <property type="molecule type" value="Genomic_DNA"/>
</dbReference>
<evidence type="ECO:0000313" key="3">
    <source>
        <dbReference type="Proteomes" id="UP000516437"/>
    </source>
</evidence>
<dbReference type="Proteomes" id="UP000516437">
    <property type="component" value="Chromosome 5"/>
</dbReference>
<name>A0A6A1VL93_9ROSI</name>
<sequence>METQMTGLQQFLSTTPGTLCVMSRRLGAIEDQFGKMSKSIGNRSIEPAPQHDYNFLYIFISHYAFWIFMFVVDMYFRLVMDHSRKSITKVGAQTERPAWANTMVLELKESIRMIVELTHMLCRDLYTSLTILKNNFTLTEGDLREESVFLFFHTAKTTNYSREASIYVYTHSCAERPVSTYDFSKFQFEGRTINQIFTHYGWERMLSWTGPSYTYFVQELYSTLQDVDTDEDEWEVYIHGRPIRPSPDILSTYLCILRQVGAYSTVEPGTNLSAEEIFRLMTGEKQYLGMFHLIFSHNILPKQHRTECTTKRAQVMLMVARLRLFDLPLFVFQTMRTEAQLMSKEGMSFKNMLTWIILDAGVEAIRHEPTSMQLGPINSVTCWRLIAWIGVTASCSCTTALGWSDPGCARDKAQNLHAVETAIDPTISSLAGMEKKLENIELMQLELKKAHDEGREDIMQRKDYVKFDLGQRMKKMAP</sequence>
<keyword evidence="1" id="KW-0812">Transmembrane</keyword>
<proteinExistence type="predicted"/>
<evidence type="ECO:0000313" key="2">
    <source>
        <dbReference type="EMBL" id="KAB1213355.1"/>
    </source>
</evidence>
<comment type="caution">
    <text evidence="2">The sequence shown here is derived from an EMBL/GenBank/DDBJ whole genome shotgun (WGS) entry which is preliminary data.</text>
</comment>
<protein>
    <submittedName>
        <fullName evidence="2">Uncharacterized protein</fullName>
    </submittedName>
</protein>
<keyword evidence="1" id="KW-1133">Transmembrane helix</keyword>
<reference evidence="2 3" key="1">
    <citation type="journal article" date="2019" name="Plant Biotechnol. J.">
        <title>The red bayberry genome and genetic basis of sex determination.</title>
        <authorList>
            <person name="Jia H.M."/>
            <person name="Jia H.J."/>
            <person name="Cai Q.L."/>
            <person name="Wang Y."/>
            <person name="Zhao H.B."/>
            <person name="Yang W.F."/>
            <person name="Wang G.Y."/>
            <person name="Li Y.H."/>
            <person name="Zhan D.L."/>
            <person name="Shen Y.T."/>
            <person name="Niu Q.F."/>
            <person name="Chang L."/>
            <person name="Qiu J."/>
            <person name="Zhao L."/>
            <person name="Xie H.B."/>
            <person name="Fu W.Y."/>
            <person name="Jin J."/>
            <person name="Li X.W."/>
            <person name="Jiao Y."/>
            <person name="Zhou C.C."/>
            <person name="Tu T."/>
            <person name="Chai C.Y."/>
            <person name="Gao J.L."/>
            <person name="Fan L.J."/>
            <person name="van de Weg E."/>
            <person name="Wang J.Y."/>
            <person name="Gao Z.S."/>
        </authorList>
    </citation>
    <scope>NUCLEOTIDE SEQUENCE [LARGE SCALE GENOMIC DNA]</scope>
    <source>
        <tissue evidence="2">Leaves</tissue>
    </source>
</reference>
<keyword evidence="1" id="KW-0472">Membrane</keyword>
<gene>
    <name evidence="2" type="ORF">CJ030_MR5G003575</name>
</gene>
<dbReference type="AlphaFoldDB" id="A0A6A1VL93"/>
<feature type="transmembrane region" description="Helical" evidence="1">
    <location>
        <begin position="55"/>
        <end position="76"/>
    </location>
</feature>